<feature type="domain" description="M23ase beta-sheet core" evidence="3">
    <location>
        <begin position="77"/>
        <end position="160"/>
    </location>
</feature>
<dbReference type="PANTHER" id="PTHR21666">
    <property type="entry name" value="PEPTIDASE-RELATED"/>
    <property type="match status" value="1"/>
</dbReference>
<dbReference type="InterPro" id="IPR050570">
    <property type="entry name" value="Cell_wall_metabolism_enzyme"/>
</dbReference>
<dbReference type="AlphaFoldDB" id="A0A1C4UJP6"/>
<keyword evidence="5" id="KW-1185">Reference proteome</keyword>
<evidence type="ECO:0000313" key="5">
    <source>
        <dbReference type="Proteomes" id="UP000199629"/>
    </source>
</evidence>
<dbReference type="InterPro" id="IPR011055">
    <property type="entry name" value="Dup_hybrid_motif"/>
</dbReference>
<name>A0A1C4UJP6_9ACTN</name>
<proteinExistence type="predicted"/>
<dbReference type="SUPFAM" id="SSF51261">
    <property type="entry name" value="Duplicated hybrid motif"/>
    <property type="match status" value="1"/>
</dbReference>
<evidence type="ECO:0000259" key="3">
    <source>
        <dbReference type="Pfam" id="PF01551"/>
    </source>
</evidence>
<sequence length="185" mass="19836">MSVSFTAARWRVLALLTAAVVVGALTGVQPAQAARPGFRMPFLCGQTWQGSNWNGHSPAHSIDWNHYDANGSPDDLGRRVVASAGGTVLESSYSTTTGYGHTIVIGHGDGWRTRYAHLSERPIDKGATVNQGTVIGKVGASSAEYDLSPHLHYEQIHDGSVVVSVVQGVTWSDYLKRNQTSTNNC</sequence>
<feature type="chain" id="PRO_5008704895" evidence="2">
    <location>
        <begin position="34"/>
        <end position="185"/>
    </location>
</feature>
<feature type="signal peptide" evidence="2">
    <location>
        <begin position="1"/>
        <end position="33"/>
    </location>
</feature>
<gene>
    <name evidence="4" type="ORF">GA0070214_101752</name>
</gene>
<dbReference type="InterPro" id="IPR016047">
    <property type="entry name" value="M23ase_b-sheet_dom"/>
</dbReference>
<organism evidence="4 5">
    <name type="scientific">Micromonospora chaiyaphumensis</name>
    <dbReference type="NCBI Taxonomy" id="307119"/>
    <lineage>
        <taxon>Bacteria</taxon>
        <taxon>Bacillati</taxon>
        <taxon>Actinomycetota</taxon>
        <taxon>Actinomycetes</taxon>
        <taxon>Micromonosporales</taxon>
        <taxon>Micromonosporaceae</taxon>
        <taxon>Micromonospora</taxon>
    </lineage>
</organism>
<dbReference type="GO" id="GO:0004222">
    <property type="term" value="F:metalloendopeptidase activity"/>
    <property type="evidence" value="ECO:0007669"/>
    <property type="project" value="TreeGrafter"/>
</dbReference>
<dbReference type="EMBL" id="FMCS01000001">
    <property type="protein sequence ID" value="SCE71867.1"/>
    <property type="molecule type" value="Genomic_DNA"/>
</dbReference>
<keyword evidence="1 2" id="KW-0732">Signal</keyword>
<reference evidence="5" key="1">
    <citation type="submission" date="2016-06" db="EMBL/GenBank/DDBJ databases">
        <authorList>
            <person name="Varghese N."/>
            <person name="Submissions Spin"/>
        </authorList>
    </citation>
    <scope>NUCLEOTIDE SEQUENCE [LARGE SCALE GENOMIC DNA]</scope>
    <source>
        <strain evidence="5">DSM 45246</strain>
    </source>
</reference>
<dbReference type="RefSeq" id="WP_091258971.1">
    <property type="nucleotide sequence ID" value="NZ_FMCS01000001.1"/>
</dbReference>
<dbReference type="PANTHER" id="PTHR21666:SF289">
    <property type="entry name" value="L-ALA--D-GLU ENDOPEPTIDASE"/>
    <property type="match status" value="1"/>
</dbReference>
<dbReference type="Gene3D" id="2.70.70.10">
    <property type="entry name" value="Glucose Permease (Domain IIA)"/>
    <property type="match status" value="1"/>
</dbReference>
<dbReference type="Proteomes" id="UP000199629">
    <property type="component" value="Unassembled WGS sequence"/>
</dbReference>
<protein>
    <submittedName>
        <fullName evidence="4">Peptidase family M23</fullName>
    </submittedName>
</protein>
<evidence type="ECO:0000256" key="2">
    <source>
        <dbReference type="SAM" id="SignalP"/>
    </source>
</evidence>
<evidence type="ECO:0000313" key="4">
    <source>
        <dbReference type="EMBL" id="SCE71867.1"/>
    </source>
</evidence>
<dbReference type="CDD" id="cd12797">
    <property type="entry name" value="M23_peptidase"/>
    <property type="match status" value="1"/>
</dbReference>
<accession>A0A1C4UJP6</accession>
<evidence type="ECO:0000256" key="1">
    <source>
        <dbReference type="ARBA" id="ARBA00022729"/>
    </source>
</evidence>
<dbReference type="Pfam" id="PF01551">
    <property type="entry name" value="Peptidase_M23"/>
    <property type="match status" value="1"/>
</dbReference>